<keyword evidence="4 9" id="KW-0812">Transmembrane</keyword>
<feature type="transmembrane region" description="Helical" evidence="9">
    <location>
        <begin position="351"/>
        <end position="378"/>
    </location>
</feature>
<keyword evidence="7" id="KW-0046">Antibiotic resistance</keyword>
<feature type="transmembrane region" description="Helical" evidence="9">
    <location>
        <begin position="217"/>
        <end position="239"/>
    </location>
</feature>
<dbReference type="PANTHER" id="PTHR42718">
    <property type="entry name" value="MAJOR FACILITATOR SUPERFAMILY MULTIDRUG TRANSPORTER MFSC"/>
    <property type="match status" value="1"/>
</dbReference>
<dbReference type="InterPro" id="IPR004638">
    <property type="entry name" value="EmrB-like"/>
</dbReference>
<protein>
    <submittedName>
        <fullName evidence="11">MFS transporter</fullName>
    </submittedName>
</protein>
<gene>
    <name evidence="11" type="ORF">ACIO7M_11320</name>
</gene>
<comment type="subcellular location">
    <subcellularLocation>
        <location evidence="1">Cell membrane</location>
        <topology evidence="1">Multi-pass membrane protein</topology>
    </subcellularLocation>
</comment>
<feature type="region of interest" description="Disordered" evidence="8">
    <location>
        <begin position="495"/>
        <end position="522"/>
    </location>
</feature>
<proteinExistence type="predicted"/>
<evidence type="ECO:0000256" key="9">
    <source>
        <dbReference type="SAM" id="Phobius"/>
    </source>
</evidence>
<dbReference type="PANTHER" id="PTHR42718:SF49">
    <property type="entry name" value="EXPORT PROTEIN"/>
    <property type="match status" value="1"/>
</dbReference>
<dbReference type="InterPro" id="IPR011701">
    <property type="entry name" value="MFS"/>
</dbReference>
<dbReference type="PRINTS" id="PR01036">
    <property type="entry name" value="TCRTETB"/>
</dbReference>
<keyword evidence="12" id="KW-1185">Reference proteome</keyword>
<feature type="transmembrane region" description="Helical" evidence="9">
    <location>
        <begin position="158"/>
        <end position="180"/>
    </location>
</feature>
<feature type="transmembrane region" description="Helical" evidence="9">
    <location>
        <begin position="320"/>
        <end position="339"/>
    </location>
</feature>
<dbReference type="Gene3D" id="1.20.1250.20">
    <property type="entry name" value="MFS general substrate transporter like domains"/>
    <property type="match status" value="1"/>
</dbReference>
<evidence type="ECO:0000256" key="5">
    <source>
        <dbReference type="ARBA" id="ARBA00022989"/>
    </source>
</evidence>
<accession>A0ABW8EHV0</accession>
<feature type="transmembrane region" description="Helical" evidence="9">
    <location>
        <begin position="97"/>
        <end position="118"/>
    </location>
</feature>
<feature type="compositionally biased region" description="Low complexity" evidence="8">
    <location>
        <begin position="502"/>
        <end position="515"/>
    </location>
</feature>
<feature type="transmembrane region" description="Helical" evidence="9">
    <location>
        <begin position="468"/>
        <end position="488"/>
    </location>
</feature>
<keyword evidence="5 9" id="KW-1133">Transmembrane helix</keyword>
<feature type="transmembrane region" description="Helical" evidence="9">
    <location>
        <begin position="399"/>
        <end position="417"/>
    </location>
</feature>
<dbReference type="NCBIfam" id="TIGR00711">
    <property type="entry name" value="efflux_EmrB"/>
    <property type="match status" value="1"/>
</dbReference>
<dbReference type="Proteomes" id="UP001617351">
    <property type="component" value="Unassembled WGS sequence"/>
</dbReference>
<feature type="transmembrane region" description="Helical" evidence="9">
    <location>
        <begin position="259"/>
        <end position="279"/>
    </location>
</feature>
<evidence type="ECO:0000313" key="12">
    <source>
        <dbReference type="Proteomes" id="UP001617351"/>
    </source>
</evidence>
<name>A0ABW8EHV0_STRT5</name>
<feature type="transmembrane region" description="Helical" evidence="9">
    <location>
        <begin position="72"/>
        <end position="91"/>
    </location>
</feature>
<evidence type="ECO:0000313" key="11">
    <source>
        <dbReference type="EMBL" id="MFJ2821696.1"/>
    </source>
</evidence>
<keyword evidence="3" id="KW-1003">Cell membrane</keyword>
<dbReference type="Gene3D" id="1.20.1720.10">
    <property type="entry name" value="Multidrug resistance protein D"/>
    <property type="match status" value="1"/>
</dbReference>
<feature type="transmembrane region" description="Helical" evidence="9">
    <location>
        <begin position="291"/>
        <end position="313"/>
    </location>
</feature>
<feature type="transmembrane region" description="Helical" evidence="9">
    <location>
        <begin position="42"/>
        <end position="60"/>
    </location>
</feature>
<evidence type="ECO:0000256" key="3">
    <source>
        <dbReference type="ARBA" id="ARBA00022475"/>
    </source>
</evidence>
<dbReference type="CDD" id="cd17321">
    <property type="entry name" value="MFS_MMR_MDR_like"/>
    <property type="match status" value="1"/>
</dbReference>
<dbReference type="Pfam" id="PF07690">
    <property type="entry name" value="MFS_1"/>
    <property type="match status" value="1"/>
</dbReference>
<sequence>MRKWWPLVAVSLGVFMLLVDVTIVIVALPAIGSDLDASPSDLQWVMDGYALTLAALLLGAGSLADRSGRRRVYTGGLALFAAASLLCGLAGDPAVLVAARAVQGIGAAAMLATAMALLNSTYQGRDRGVAFGVWGAVSGAAAAVGPVLGGLLTEYLGWRWIFLVNLPLCAAAVALSLAVLPESRNPAAGRMDRAGTAAFTVAAGSAVYVLISGGSEGWTSAGTLGFAALAAMALAAFLLVERRAASPMLDLSLFRRAPFAGVMLCGLLFSGVAFAYLPYTSLWVQSVLGLGPVGGGLVVLPMSALAFAVSALAGRHLPRVPAWLALGGGLALIGAGSLLQARLDADSGWAALMPGLALTGLGVGVVSPVLAATAMAAVPPERGGMAGGALNTFRQLGQALGIAAFGIVLQQGLARALDSGPGAALGASAAGQLGSGRAGEVVAAAPAGQADGVVHLVREAFAAALNDVMLVSGATGLAGAAVVGLLLVRKAAPAPARPAAPTPAAGSGGADEAAAPLRAAGR</sequence>
<evidence type="ECO:0000256" key="7">
    <source>
        <dbReference type="ARBA" id="ARBA00023251"/>
    </source>
</evidence>
<keyword evidence="2" id="KW-0813">Transport</keyword>
<dbReference type="RefSeq" id="WP_402379842.1">
    <property type="nucleotide sequence ID" value="NZ_JBIUYY010000004.1"/>
</dbReference>
<evidence type="ECO:0000256" key="4">
    <source>
        <dbReference type="ARBA" id="ARBA00022692"/>
    </source>
</evidence>
<feature type="domain" description="Major facilitator superfamily (MFS) profile" evidence="10">
    <location>
        <begin position="6"/>
        <end position="491"/>
    </location>
</feature>
<evidence type="ECO:0000256" key="8">
    <source>
        <dbReference type="SAM" id="MobiDB-lite"/>
    </source>
</evidence>
<evidence type="ECO:0000256" key="6">
    <source>
        <dbReference type="ARBA" id="ARBA00023136"/>
    </source>
</evidence>
<reference evidence="11 12" key="1">
    <citation type="submission" date="2024-10" db="EMBL/GenBank/DDBJ databases">
        <title>The Natural Products Discovery Center: Release of the First 8490 Sequenced Strains for Exploring Actinobacteria Biosynthetic Diversity.</title>
        <authorList>
            <person name="Kalkreuter E."/>
            <person name="Kautsar S.A."/>
            <person name="Yang D."/>
            <person name="Bader C.D."/>
            <person name="Teijaro C.N."/>
            <person name="Fluegel L."/>
            <person name="Davis C.M."/>
            <person name="Simpson J.R."/>
            <person name="Lauterbach L."/>
            <person name="Steele A.D."/>
            <person name="Gui C."/>
            <person name="Meng S."/>
            <person name="Li G."/>
            <person name="Viehrig K."/>
            <person name="Ye F."/>
            <person name="Su P."/>
            <person name="Kiefer A.F."/>
            <person name="Nichols A."/>
            <person name="Cepeda A.J."/>
            <person name="Yan W."/>
            <person name="Fan B."/>
            <person name="Jiang Y."/>
            <person name="Adhikari A."/>
            <person name="Zheng C.-J."/>
            <person name="Schuster L."/>
            <person name="Cowan T.M."/>
            <person name="Smanski M.J."/>
            <person name="Chevrette M.G."/>
            <person name="De Carvalho L.P.S."/>
            <person name="Shen B."/>
        </authorList>
    </citation>
    <scope>NUCLEOTIDE SEQUENCE [LARGE SCALE GENOMIC DNA]</scope>
    <source>
        <strain evidence="11 12">NPDC087220</strain>
    </source>
</reference>
<dbReference type="InterPro" id="IPR036259">
    <property type="entry name" value="MFS_trans_sf"/>
</dbReference>
<feature type="transmembrane region" description="Helical" evidence="9">
    <location>
        <begin position="7"/>
        <end position="30"/>
    </location>
</feature>
<organism evidence="11 12">
    <name type="scientific">Streptomyces toxytricini</name>
    <name type="common">Actinomyces toxytricini</name>
    <dbReference type="NCBI Taxonomy" id="67369"/>
    <lineage>
        <taxon>Bacteria</taxon>
        <taxon>Bacillati</taxon>
        <taxon>Actinomycetota</taxon>
        <taxon>Actinomycetes</taxon>
        <taxon>Kitasatosporales</taxon>
        <taxon>Streptomycetaceae</taxon>
        <taxon>Streptomyces</taxon>
    </lineage>
</organism>
<dbReference type="InterPro" id="IPR020846">
    <property type="entry name" value="MFS_dom"/>
</dbReference>
<dbReference type="EMBL" id="JBIUYY010000004">
    <property type="protein sequence ID" value="MFJ2821696.1"/>
    <property type="molecule type" value="Genomic_DNA"/>
</dbReference>
<evidence type="ECO:0000259" key="10">
    <source>
        <dbReference type="PROSITE" id="PS50850"/>
    </source>
</evidence>
<keyword evidence="6 9" id="KW-0472">Membrane</keyword>
<evidence type="ECO:0000256" key="1">
    <source>
        <dbReference type="ARBA" id="ARBA00004651"/>
    </source>
</evidence>
<evidence type="ECO:0000256" key="2">
    <source>
        <dbReference type="ARBA" id="ARBA00022448"/>
    </source>
</evidence>
<dbReference type="SUPFAM" id="SSF103473">
    <property type="entry name" value="MFS general substrate transporter"/>
    <property type="match status" value="1"/>
</dbReference>
<dbReference type="PROSITE" id="PS50850">
    <property type="entry name" value="MFS"/>
    <property type="match status" value="1"/>
</dbReference>
<feature type="transmembrane region" description="Helical" evidence="9">
    <location>
        <begin position="130"/>
        <end position="152"/>
    </location>
</feature>
<feature type="transmembrane region" description="Helical" evidence="9">
    <location>
        <begin position="192"/>
        <end position="211"/>
    </location>
</feature>
<comment type="caution">
    <text evidence="11">The sequence shown here is derived from an EMBL/GenBank/DDBJ whole genome shotgun (WGS) entry which is preliminary data.</text>
</comment>